<comment type="caution">
    <text evidence="1">The sequence shown here is derived from an EMBL/GenBank/DDBJ whole genome shotgun (WGS) entry which is preliminary data.</text>
</comment>
<dbReference type="AlphaFoldDB" id="A0A0F9B778"/>
<gene>
    <name evidence="1" type="ORF">LCGC14_2762370</name>
</gene>
<dbReference type="EMBL" id="LAZR01050805">
    <property type="protein sequence ID" value="KKK86529.1"/>
    <property type="molecule type" value="Genomic_DNA"/>
</dbReference>
<evidence type="ECO:0000313" key="1">
    <source>
        <dbReference type="EMBL" id="KKK86529.1"/>
    </source>
</evidence>
<organism evidence="1">
    <name type="scientific">marine sediment metagenome</name>
    <dbReference type="NCBI Taxonomy" id="412755"/>
    <lineage>
        <taxon>unclassified sequences</taxon>
        <taxon>metagenomes</taxon>
        <taxon>ecological metagenomes</taxon>
    </lineage>
</organism>
<proteinExistence type="predicted"/>
<accession>A0A0F9B778</accession>
<name>A0A0F9B778_9ZZZZ</name>
<sequence>MDEVKFNADIEKFIKSIESAQFQETSIKGMINQIGKEKEVEKKVIDLIIDKIGELDE</sequence>
<reference evidence="1" key="1">
    <citation type="journal article" date="2015" name="Nature">
        <title>Complex archaea that bridge the gap between prokaryotes and eukaryotes.</title>
        <authorList>
            <person name="Spang A."/>
            <person name="Saw J.H."/>
            <person name="Jorgensen S.L."/>
            <person name="Zaremba-Niedzwiedzka K."/>
            <person name="Martijn J."/>
            <person name="Lind A.E."/>
            <person name="van Eijk R."/>
            <person name="Schleper C."/>
            <person name="Guy L."/>
            <person name="Ettema T.J."/>
        </authorList>
    </citation>
    <scope>NUCLEOTIDE SEQUENCE</scope>
</reference>
<protein>
    <submittedName>
        <fullName evidence="1">Uncharacterized protein</fullName>
    </submittedName>
</protein>